<feature type="region of interest" description="Disordered" evidence="1">
    <location>
        <begin position="230"/>
        <end position="413"/>
    </location>
</feature>
<feature type="region of interest" description="Disordered" evidence="1">
    <location>
        <begin position="106"/>
        <end position="210"/>
    </location>
</feature>
<feature type="compositionally biased region" description="Polar residues" evidence="1">
    <location>
        <begin position="317"/>
        <end position="331"/>
    </location>
</feature>
<feature type="compositionally biased region" description="Polar residues" evidence="1">
    <location>
        <begin position="393"/>
        <end position="409"/>
    </location>
</feature>
<feature type="region of interest" description="Disordered" evidence="1">
    <location>
        <begin position="37"/>
        <end position="92"/>
    </location>
</feature>
<evidence type="ECO:0000313" key="2">
    <source>
        <dbReference type="EMBL" id="KAK3933756.1"/>
    </source>
</evidence>
<organism evidence="2 3">
    <name type="scientific">Diplogelasinospora grovesii</name>
    <dbReference type="NCBI Taxonomy" id="303347"/>
    <lineage>
        <taxon>Eukaryota</taxon>
        <taxon>Fungi</taxon>
        <taxon>Dikarya</taxon>
        <taxon>Ascomycota</taxon>
        <taxon>Pezizomycotina</taxon>
        <taxon>Sordariomycetes</taxon>
        <taxon>Sordariomycetidae</taxon>
        <taxon>Sordariales</taxon>
        <taxon>Diplogelasinosporaceae</taxon>
        <taxon>Diplogelasinospora</taxon>
    </lineage>
</organism>
<feature type="compositionally biased region" description="Polar residues" evidence="1">
    <location>
        <begin position="347"/>
        <end position="358"/>
    </location>
</feature>
<evidence type="ECO:0000256" key="1">
    <source>
        <dbReference type="SAM" id="MobiDB-lite"/>
    </source>
</evidence>
<feature type="compositionally biased region" description="Basic and acidic residues" evidence="1">
    <location>
        <begin position="282"/>
        <end position="315"/>
    </location>
</feature>
<sequence>MATVYLDRQIFYTPPVAAGPEPVSRGLLVRKGDPSTAIFEAPLHPPPPQDAHDPRRGCTGKLRDDAVLIPSDDESDDDLDGSRSDTSFPPLDELLAAACNEVKSGSVVGTGKSVDAAPGDSDAPELSVTSGAGPDDESASNQQQRRRSLGCSPEPLSVSPEALQAKRAQPAPAPDGTLAGRQRHALQHDPRPSAELCGKTSNRDGTICLDNDEWDKRFPFSLQAIRRRLQAKRANKSACKAAEPDQPKSVLDSRCRAKSPRSAASSLGVETQQRSDSCRLSPHYDHRDESDQTSDAERRHPPVPHDRGEQNKERSTVPPQAQESRASTPTLSDDESISELELANAEPSMQPSASQDRVNLQRESDYRPIVGSDGEHGQDDDVQPQRRKRRRVSTATVTIGGTASQQQTHCPDAQSAGVTAAFPTHHRHEETQWESDYQKQVDEAAEQGLKLLLEIVAQHSNEIVDAAEDMTIPWEDAIKPVIPQENLVCKAVGREMDLRNTLRG</sequence>
<proteinExistence type="predicted"/>
<reference evidence="3" key="1">
    <citation type="journal article" date="2023" name="Mol. Phylogenet. Evol.">
        <title>Genome-scale phylogeny and comparative genomics of the fungal order Sordariales.</title>
        <authorList>
            <person name="Hensen N."/>
            <person name="Bonometti L."/>
            <person name="Westerberg I."/>
            <person name="Brannstrom I.O."/>
            <person name="Guillou S."/>
            <person name="Cros-Aarteil S."/>
            <person name="Calhoun S."/>
            <person name="Haridas S."/>
            <person name="Kuo A."/>
            <person name="Mondo S."/>
            <person name="Pangilinan J."/>
            <person name="Riley R."/>
            <person name="LaButti K."/>
            <person name="Andreopoulos B."/>
            <person name="Lipzen A."/>
            <person name="Chen C."/>
            <person name="Yan M."/>
            <person name="Daum C."/>
            <person name="Ng V."/>
            <person name="Clum A."/>
            <person name="Steindorff A."/>
            <person name="Ohm R.A."/>
            <person name="Martin F."/>
            <person name="Silar P."/>
            <person name="Natvig D.O."/>
            <person name="Lalanne C."/>
            <person name="Gautier V."/>
            <person name="Ament-Velasquez S.L."/>
            <person name="Kruys A."/>
            <person name="Hutchinson M.I."/>
            <person name="Powell A.J."/>
            <person name="Barry K."/>
            <person name="Miller A.N."/>
            <person name="Grigoriev I.V."/>
            <person name="Debuchy R."/>
            <person name="Gladieux P."/>
            <person name="Hiltunen Thoren M."/>
            <person name="Johannesson H."/>
        </authorList>
    </citation>
    <scope>NUCLEOTIDE SEQUENCE [LARGE SCALE GENOMIC DNA]</scope>
    <source>
        <strain evidence="3">CBS 340.73</strain>
    </source>
</reference>
<dbReference type="EMBL" id="MU854077">
    <property type="protein sequence ID" value="KAK3933756.1"/>
    <property type="molecule type" value="Genomic_DNA"/>
</dbReference>
<accession>A0AAN6RZ23</accession>
<evidence type="ECO:0000313" key="3">
    <source>
        <dbReference type="Proteomes" id="UP001303473"/>
    </source>
</evidence>
<dbReference type="AlphaFoldDB" id="A0AAN6RZ23"/>
<feature type="compositionally biased region" description="Basic and acidic residues" evidence="1">
    <location>
        <begin position="50"/>
        <end position="66"/>
    </location>
</feature>
<name>A0AAN6RZ23_9PEZI</name>
<comment type="caution">
    <text evidence="2">The sequence shown here is derived from an EMBL/GenBank/DDBJ whole genome shotgun (WGS) entry which is preliminary data.</text>
</comment>
<gene>
    <name evidence="2" type="ORF">QBC46DRAFT_431472</name>
</gene>
<keyword evidence="3" id="KW-1185">Reference proteome</keyword>
<feature type="compositionally biased region" description="Basic and acidic residues" evidence="1">
    <location>
        <begin position="242"/>
        <end position="255"/>
    </location>
</feature>
<protein>
    <submittedName>
        <fullName evidence="2">Uncharacterized protein</fullName>
    </submittedName>
</protein>
<dbReference type="Proteomes" id="UP001303473">
    <property type="component" value="Unassembled WGS sequence"/>
</dbReference>
<feature type="compositionally biased region" description="Polar residues" evidence="1">
    <location>
        <begin position="262"/>
        <end position="275"/>
    </location>
</feature>